<dbReference type="Gene3D" id="2.40.50.140">
    <property type="entry name" value="Nucleic acid-binding proteins"/>
    <property type="match status" value="1"/>
</dbReference>
<dbReference type="GO" id="GO:0006355">
    <property type="term" value="P:regulation of DNA-templated transcription"/>
    <property type="evidence" value="ECO:0007669"/>
    <property type="project" value="TreeGrafter"/>
</dbReference>
<dbReference type="PANTHER" id="PTHR11289">
    <property type="entry name" value="BREAST CANCER TYPE 2 SUSCEPTIBILITY PROTEIN BRCA2"/>
    <property type="match status" value="1"/>
</dbReference>
<dbReference type="GO" id="GO:0000724">
    <property type="term" value="P:double-strand break repair via homologous recombination"/>
    <property type="evidence" value="ECO:0007669"/>
    <property type="project" value="InterPro"/>
</dbReference>
<feature type="non-terminal residue" evidence="3">
    <location>
        <position position="1"/>
    </location>
</feature>
<dbReference type="Pfam" id="PF09103">
    <property type="entry name" value="BRCA-2_OB1"/>
    <property type="match status" value="1"/>
</dbReference>
<dbReference type="PANTHER" id="PTHR11289:SF0">
    <property type="entry name" value="BREAST CANCER TYPE 2 SUSCEPTIBILITY PROTEIN"/>
    <property type="match status" value="1"/>
</dbReference>
<organism evidence="3">
    <name type="scientific">Arion vulgaris</name>
    <dbReference type="NCBI Taxonomy" id="1028688"/>
    <lineage>
        <taxon>Eukaryota</taxon>
        <taxon>Metazoa</taxon>
        <taxon>Spiralia</taxon>
        <taxon>Lophotrochozoa</taxon>
        <taxon>Mollusca</taxon>
        <taxon>Gastropoda</taxon>
        <taxon>Heterobranchia</taxon>
        <taxon>Euthyneura</taxon>
        <taxon>Panpulmonata</taxon>
        <taxon>Eupulmonata</taxon>
        <taxon>Stylommatophora</taxon>
        <taxon>Helicina</taxon>
        <taxon>Arionoidea</taxon>
        <taxon>Arionidae</taxon>
        <taxon>Arion</taxon>
    </lineage>
</organism>
<dbReference type="InterPro" id="IPR015525">
    <property type="entry name" value="BRCA2"/>
</dbReference>
<accession>A0A0B6YLL7</accession>
<proteinExistence type="predicted"/>
<protein>
    <recommendedName>
        <fullName evidence="4">BRCA2 OB1 domain-containing protein</fullName>
    </recommendedName>
</protein>
<dbReference type="Pfam" id="PF09169">
    <property type="entry name" value="BRCA-2_helical"/>
    <property type="match status" value="1"/>
</dbReference>
<dbReference type="AlphaFoldDB" id="A0A0B6YLL7"/>
<dbReference type="GO" id="GO:0005634">
    <property type="term" value="C:nucleus"/>
    <property type="evidence" value="ECO:0007669"/>
    <property type="project" value="TreeGrafter"/>
</dbReference>
<feature type="non-terminal residue" evidence="3">
    <location>
        <position position="106"/>
    </location>
</feature>
<reference evidence="3" key="1">
    <citation type="submission" date="2014-12" db="EMBL/GenBank/DDBJ databases">
        <title>Insight into the proteome of Arion vulgaris.</title>
        <authorList>
            <person name="Aradska J."/>
            <person name="Bulat T."/>
            <person name="Smidak R."/>
            <person name="Sarate P."/>
            <person name="Gangsoo J."/>
            <person name="Sialana F."/>
            <person name="Bilban M."/>
            <person name="Lubec G."/>
        </authorList>
    </citation>
    <scope>NUCLEOTIDE SEQUENCE</scope>
    <source>
        <tissue evidence="3">Skin</tissue>
    </source>
</reference>
<gene>
    <name evidence="3" type="primary">ORF29310</name>
</gene>
<dbReference type="InterPro" id="IPR015187">
    <property type="entry name" value="BRCA2_OB_1"/>
</dbReference>
<evidence type="ECO:0000259" key="1">
    <source>
        <dbReference type="Pfam" id="PF09103"/>
    </source>
</evidence>
<feature type="domain" description="BRCA2 OB1" evidence="1">
    <location>
        <begin position="40"/>
        <end position="106"/>
    </location>
</feature>
<evidence type="ECO:0000313" key="3">
    <source>
        <dbReference type="EMBL" id="CEK57118.1"/>
    </source>
</evidence>
<dbReference type="EMBL" id="HACG01010253">
    <property type="protein sequence ID" value="CEK57118.1"/>
    <property type="molecule type" value="Transcribed_RNA"/>
</dbReference>
<dbReference type="InterPro" id="IPR015252">
    <property type="entry name" value="BRCA2_hlx"/>
</dbReference>
<feature type="domain" description="Breast cancer type 2 susceptibility protein helical" evidence="2">
    <location>
        <begin position="1"/>
        <end position="37"/>
    </location>
</feature>
<evidence type="ECO:0008006" key="4">
    <source>
        <dbReference type="Google" id="ProtNLM"/>
    </source>
</evidence>
<dbReference type="InterPro" id="IPR036315">
    <property type="entry name" value="BRCA2_hlx_sf"/>
</dbReference>
<dbReference type="SUPFAM" id="SSF50249">
    <property type="entry name" value="Nucleic acid-binding proteins"/>
    <property type="match status" value="1"/>
</dbReference>
<sequence length="106" mass="12084">LASYEVCFPHEFSGRSLTPEIVMLQLKYRYDREIDACQRSALKKIVERDDTPCKRMVLCVADVKTGSDAQLTVELTDGWYSIPAQLDNFLSELIAKKRLKTGDKIV</sequence>
<name>A0A0B6YLL7_9EUPU</name>
<dbReference type="InterPro" id="IPR012340">
    <property type="entry name" value="NA-bd_OB-fold"/>
</dbReference>
<dbReference type="SUPFAM" id="SSF81872">
    <property type="entry name" value="BRCA2 helical domain"/>
    <property type="match status" value="1"/>
</dbReference>
<evidence type="ECO:0000259" key="2">
    <source>
        <dbReference type="Pfam" id="PF09169"/>
    </source>
</evidence>